<dbReference type="Proteomes" id="UP000054771">
    <property type="component" value="Unassembled WGS sequence"/>
</dbReference>
<organism evidence="2 3">
    <name type="scientific">Aspergillus calidoustus</name>
    <dbReference type="NCBI Taxonomy" id="454130"/>
    <lineage>
        <taxon>Eukaryota</taxon>
        <taxon>Fungi</taxon>
        <taxon>Dikarya</taxon>
        <taxon>Ascomycota</taxon>
        <taxon>Pezizomycotina</taxon>
        <taxon>Eurotiomycetes</taxon>
        <taxon>Eurotiomycetidae</taxon>
        <taxon>Eurotiales</taxon>
        <taxon>Aspergillaceae</taxon>
        <taxon>Aspergillus</taxon>
        <taxon>Aspergillus subgen. Nidulantes</taxon>
    </lineage>
</organism>
<dbReference type="SUPFAM" id="SSF54427">
    <property type="entry name" value="NTF2-like"/>
    <property type="match status" value="1"/>
</dbReference>
<dbReference type="EMBL" id="CDMC01000012">
    <property type="protein sequence ID" value="CEL08946.1"/>
    <property type="molecule type" value="Genomic_DNA"/>
</dbReference>
<dbReference type="OrthoDB" id="4456362at2759"/>
<evidence type="ECO:0000313" key="2">
    <source>
        <dbReference type="EMBL" id="CEL08946.1"/>
    </source>
</evidence>
<protein>
    <recommendedName>
        <fullName evidence="1">SnoaL-like domain-containing protein</fullName>
    </recommendedName>
</protein>
<accession>A0A0U5G9I5</accession>
<evidence type="ECO:0000259" key="1">
    <source>
        <dbReference type="Pfam" id="PF13577"/>
    </source>
</evidence>
<keyword evidence="3" id="KW-1185">Reference proteome</keyword>
<reference evidence="3" key="1">
    <citation type="journal article" date="2016" name="Genome Announc.">
        <title>Draft genome sequences of fungus Aspergillus calidoustus.</title>
        <authorList>
            <person name="Horn F."/>
            <person name="Linde J."/>
            <person name="Mattern D.J."/>
            <person name="Walther G."/>
            <person name="Guthke R."/>
            <person name="Scherlach K."/>
            <person name="Martin K."/>
            <person name="Brakhage A.A."/>
            <person name="Petzke L."/>
            <person name="Valiante V."/>
        </authorList>
    </citation>
    <scope>NUCLEOTIDE SEQUENCE [LARGE SCALE GENOMIC DNA]</scope>
    <source>
        <strain evidence="3">SF006504</strain>
    </source>
</reference>
<name>A0A0U5G9I5_ASPCI</name>
<dbReference type="InterPro" id="IPR037401">
    <property type="entry name" value="SnoaL-like"/>
</dbReference>
<dbReference type="AlphaFoldDB" id="A0A0U5G9I5"/>
<evidence type="ECO:0000313" key="3">
    <source>
        <dbReference type="Proteomes" id="UP000054771"/>
    </source>
</evidence>
<dbReference type="Gene3D" id="3.10.450.50">
    <property type="match status" value="1"/>
</dbReference>
<gene>
    <name evidence="2" type="ORF">ASPCAL12091</name>
</gene>
<sequence>MSTPLAIVPPEIAEIVTRKKARYGRYIDTKQWDKFDQIALPDAKLSFYDADGSVLKAGNTSFQFQSSAAFTTFFRKFFANAQTLHMFGPGDLQLEAPGEVRAIWGMEDQIILKHTAGLVEIRGGGYYHETWTMKDGDWFLESLELKRTYQKSTLVTKILIFLDRRLKLSFF</sequence>
<dbReference type="OMA" id="GFYYETW"/>
<feature type="domain" description="SnoaL-like" evidence="1">
    <location>
        <begin position="16"/>
        <end position="142"/>
    </location>
</feature>
<dbReference type="InterPro" id="IPR032710">
    <property type="entry name" value="NTF2-like_dom_sf"/>
</dbReference>
<dbReference type="Pfam" id="PF13577">
    <property type="entry name" value="SnoaL_4"/>
    <property type="match status" value="1"/>
</dbReference>
<proteinExistence type="predicted"/>